<comment type="caution">
    <text evidence="2">The sequence shown here is derived from an EMBL/GenBank/DDBJ whole genome shotgun (WGS) entry which is preliminary data.</text>
</comment>
<keyword evidence="3" id="KW-1185">Reference proteome</keyword>
<dbReference type="EMBL" id="JADCLJ010000024">
    <property type="protein sequence ID" value="MBE4909873.1"/>
    <property type="molecule type" value="Genomic_DNA"/>
</dbReference>
<evidence type="ECO:0000313" key="2">
    <source>
        <dbReference type="EMBL" id="MBE4909873.1"/>
    </source>
</evidence>
<reference evidence="2 3" key="1">
    <citation type="submission" date="2020-10" db="EMBL/GenBank/DDBJ databases">
        <title>Bacillus sp. HD4P25, an endophyte from a halophyte.</title>
        <authorList>
            <person name="Sun J.-Q."/>
        </authorList>
    </citation>
    <scope>NUCLEOTIDE SEQUENCE [LARGE SCALE GENOMIC DNA]</scope>
    <source>
        <strain evidence="2 3">YIM 93174</strain>
    </source>
</reference>
<dbReference type="RefSeq" id="WP_193538927.1">
    <property type="nucleotide sequence ID" value="NZ_JADCLJ010000024.1"/>
</dbReference>
<feature type="transmembrane region" description="Helical" evidence="1">
    <location>
        <begin position="16"/>
        <end position="34"/>
    </location>
</feature>
<gene>
    <name evidence="2" type="ORF">IMZ08_17700</name>
</gene>
<accession>A0ABR9QMZ1</accession>
<proteinExistence type="predicted"/>
<keyword evidence="1" id="KW-0812">Transmembrane</keyword>
<organism evidence="2 3">
    <name type="scientific">Litchfieldia luteola</name>
    <dbReference type="NCBI Taxonomy" id="682179"/>
    <lineage>
        <taxon>Bacteria</taxon>
        <taxon>Bacillati</taxon>
        <taxon>Bacillota</taxon>
        <taxon>Bacilli</taxon>
        <taxon>Bacillales</taxon>
        <taxon>Bacillaceae</taxon>
        <taxon>Litchfieldia</taxon>
    </lineage>
</organism>
<keyword evidence="1" id="KW-0472">Membrane</keyword>
<name>A0ABR9QMZ1_9BACI</name>
<protein>
    <submittedName>
        <fullName evidence="2">Uncharacterized protein</fullName>
    </submittedName>
</protein>
<evidence type="ECO:0000313" key="3">
    <source>
        <dbReference type="Proteomes" id="UP001516662"/>
    </source>
</evidence>
<keyword evidence="1" id="KW-1133">Transmembrane helix</keyword>
<sequence length="122" mass="14213">MLLGTLIIFLFNLKKFSILIGFLLFISSIYPFILGATHYKQMSNDGIYFSELGITNHNFYEWDKVEKVVYHLTEERGGFSNLEFQFSDGNSVIIARDSHFSSVFYKFMDKLSEYNIEYVGSD</sequence>
<evidence type="ECO:0000256" key="1">
    <source>
        <dbReference type="SAM" id="Phobius"/>
    </source>
</evidence>
<dbReference type="Proteomes" id="UP001516662">
    <property type="component" value="Unassembled WGS sequence"/>
</dbReference>